<comment type="subcellular location">
    <subcellularLocation>
        <location evidence="1 7">Cell membrane</location>
        <topology evidence="1 7">Multi-pass membrane protein</topology>
    </subcellularLocation>
</comment>
<feature type="transmembrane region" description="Helical" evidence="7">
    <location>
        <begin position="216"/>
        <end position="233"/>
    </location>
</feature>
<sequence length="279" mass="30276">MGQSLLDFSGYIKFFVGLFALVNPVGILPVFISMTSYQAEAGRNKTNLTANLSVAIILWTSLFLGEGILHLFGISIDSFRIAGGILVVTIAMSMISGKLGEDKQNKQEKSESAIRESIGVVPLALPLMAGPGAISSTIVWSSRYHSWQNLLGFTLAIALFAFCCWLLFRAAPLLVRLLGQTGINVITRIMGLLLMALGIEFIVTGIKAIFPRSAVSILFVILPVISCLTTPAVRASSVRGSPCHACSANRKSTVKCRSFLKLFLTFKLIYLRALNRCKL</sequence>
<feature type="transmembrane region" description="Helical" evidence="7">
    <location>
        <begin position="78"/>
        <end position="97"/>
    </location>
</feature>
<evidence type="ECO:0000256" key="5">
    <source>
        <dbReference type="ARBA" id="ARBA00022989"/>
    </source>
</evidence>
<dbReference type="AlphaFoldDB" id="A0A447KXN5"/>
<comment type="caution">
    <text evidence="7">Lacks conserved residue(s) required for the propagation of feature annotation.</text>
</comment>
<organism evidence="8 9">
    <name type="scientific">Serratia odorifera</name>
    <dbReference type="NCBI Taxonomy" id="618"/>
    <lineage>
        <taxon>Bacteria</taxon>
        <taxon>Pseudomonadati</taxon>
        <taxon>Pseudomonadota</taxon>
        <taxon>Gammaproteobacteria</taxon>
        <taxon>Enterobacterales</taxon>
        <taxon>Yersiniaceae</taxon>
        <taxon>Serratia</taxon>
    </lineage>
</organism>
<evidence type="ECO:0000313" key="8">
    <source>
        <dbReference type="EMBL" id="VDZ62664.1"/>
    </source>
</evidence>
<dbReference type="PANTHER" id="PTHR33508">
    <property type="entry name" value="UPF0056 MEMBRANE PROTEIN YHCE"/>
    <property type="match status" value="1"/>
</dbReference>
<protein>
    <recommendedName>
        <fullName evidence="7">UPF0056 membrane protein</fullName>
    </recommendedName>
</protein>
<gene>
    <name evidence="8" type="primary">marC_1</name>
    <name evidence="8" type="ORF">NCTC11214_04183</name>
</gene>
<evidence type="ECO:0000256" key="4">
    <source>
        <dbReference type="ARBA" id="ARBA00022692"/>
    </source>
</evidence>
<dbReference type="Proteomes" id="UP000281391">
    <property type="component" value="Chromosome"/>
</dbReference>
<feature type="transmembrane region" description="Helical" evidence="7">
    <location>
        <begin position="189"/>
        <end position="210"/>
    </location>
</feature>
<accession>A0A447KXN5</accession>
<feature type="transmembrane region" description="Helical" evidence="7">
    <location>
        <begin position="52"/>
        <end position="72"/>
    </location>
</feature>
<reference evidence="8 9" key="1">
    <citation type="submission" date="2018-12" db="EMBL/GenBank/DDBJ databases">
        <authorList>
            <consortium name="Pathogen Informatics"/>
        </authorList>
    </citation>
    <scope>NUCLEOTIDE SEQUENCE [LARGE SCALE GENOMIC DNA]</scope>
    <source>
        <strain evidence="8 9">NCTC11214</strain>
    </source>
</reference>
<evidence type="ECO:0000256" key="3">
    <source>
        <dbReference type="ARBA" id="ARBA00022475"/>
    </source>
</evidence>
<dbReference type="GO" id="GO:0005886">
    <property type="term" value="C:plasma membrane"/>
    <property type="evidence" value="ECO:0007669"/>
    <property type="project" value="UniProtKB-SubCell"/>
</dbReference>
<feature type="transmembrane region" description="Helical" evidence="7">
    <location>
        <begin position="12"/>
        <end position="32"/>
    </location>
</feature>
<evidence type="ECO:0000256" key="2">
    <source>
        <dbReference type="ARBA" id="ARBA00009784"/>
    </source>
</evidence>
<dbReference type="PANTHER" id="PTHR33508:SF1">
    <property type="entry name" value="UPF0056 MEMBRANE PROTEIN YHCE"/>
    <property type="match status" value="1"/>
</dbReference>
<keyword evidence="3" id="KW-1003">Cell membrane</keyword>
<feature type="transmembrane region" description="Helical" evidence="7">
    <location>
        <begin position="147"/>
        <end position="168"/>
    </location>
</feature>
<evidence type="ECO:0000256" key="1">
    <source>
        <dbReference type="ARBA" id="ARBA00004651"/>
    </source>
</evidence>
<name>A0A447KXN5_SEROD</name>
<dbReference type="NCBIfam" id="TIGR00427">
    <property type="entry name" value="NAAT family transporter"/>
    <property type="match status" value="1"/>
</dbReference>
<dbReference type="EMBL" id="LR134117">
    <property type="protein sequence ID" value="VDZ62664.1"/>
    <property type="molecule type" value="Genomic_DNA"/>
</dbReference>
<evidence type="ECO:0000313" key="9">
    <source>
        <dbReference type="Proteomes" id="UP000281391"/>
    </source>
</evidence>
<evidence type="ECO:0000256" key="6">
    <source>
        <dbReference type="ARBA" id="ARBA00023136"/>
    </source>
</evidence>
<dbReference type="NCBIfam" id="NF008320">
    <property type="entry name" value="PRK11111.1"/>
    <property type="match status" value="1"/>
</dbReference>
<dbReference type="Pfam" id="PF01914">
    <property type="entry name" value="MarC"/>
    <property type="match status" value="1"/>
</dbReference>
<feature type="transmembrane region" description="Helical" evidence="7">
    <location>
        <begin position="118"/>
        <end position="141"/>
    </location>
</feature>
<keyword evidence="6 7" id="KW-0472">Membrane</keyword>
<comment type="similarity">
    <text evidence="2 7">Belongs to the UPF0056 (MarC) family.</text>
</comment>
<dbReference type="InterPro" id="IPR002771">
    <property type="entry name" value="Multi_antbiot-R_MarC"/>
</dbReference>
<evidence type="ECO:0000256" key="7">
    <source>
        <dbReference type="RuleBase" id="RU362048"/>
    </source>
</evidence>
<keyword evidence="5 7" id="KW-1133">Transmembrane helix</keyword>
<dbReference type="KEGG" id="sof:NCTC11214_04183"/>
<keyword evidence="4 7" id="KW-0812">Transmembrane</keyword>
<proteinExistence type="inferred from homology"/>